<dbReference type="Proteomes" id="UP001189429">
    <property type="component" value="Unassembled WGS sequence"/>
</dbReference>
<feature type="region of interest" description="Disordered" evidence="1">
    <location>
        <begin position="1"/>
        <end position="23"/>
    </location>
</feature>
<accession>A0ABN9T4I3</accession>
<feature type="non-terminal residue" evidence="2">
    <location>
        <position position="1"/>
    </location>
</feature>
<feature type="compositionally biased region" description="Low complexity" evidence="1">
    <location>
        <begin position="53"/>
        <end position="67"/>
    </location>
</feature>
<name>A0ABN9T4I3_9DINO</name>
<gene>
    <name evidence="2" type="ORF">PCOR1329_LOCUS35484</name>
</gene>
<feature type="non-terminal residue" evidence="2">
    <location>
        <position position="108"/>
    </location>
</feature>
<reference evidence="2" key="1">
    <citation type="submission" date="2023-10" db="EMBL/GenBank/DDBJ databases">
        <authorList>
            <person name="Chen Y."/>
            <person name="Shah S."/>
            <person name="Dougan E. K."/>
            <person name="Thang M."/>
            <person name="Chan C."/>
        </authorList>
    </citation>
    <scope>NUCLEOTIDE SEQUENCE [LARGE SCALE GENOMIC DNA]</scope>
</reference>
<feature type="region of interest" description="Disordered" evidence="1">
    <location>
        <begin position="35"/>
        <end position="108"/>
    </location>
</feature>
<evidence type="ECO:0000256" key="1">
    <source>
        <dbReference type="SAM" id="MobiDB-lite"/>
    </source>
</evidence>
<protein>
    <submittedName>
        <fullName evidence="2">Uncharacterized protein</fullName>
    </submittedName>
</protein>
<comment type="caution">
    <text evidence="2">The sequence shown here is derived from an EMBL/GenBank/DDBJ whole genome shotgun (WGS) entry which is preliminary data.</text>
</comment>
<proteinExistence type="predicted"/>
<keyword evidence="3" id="KW-1185">Reference proteome</keyword>
<feature type="compositionally biased region" description="Low complexity" evidence="1">
    <location>
        <begin position="97"/>
        <end position="108"/>
    </location>
</feature>
<evidence type="ECO:0000313" key="3">
    <source>
        <dbReference type="Proteomes" id="UP001189429"/>
    </source>
</evidence>
<organism evidence="2 3">
    <name type="scientific">Prorocentrum cordatum</name>
    <dbReference type="NCBI Taxonomy" id="2364126"/>
    <lineage>
        <taxon>Eukaryota</taxon>
        <taxon>Sar</taxon>
        <taxon>Alveolata</taxon>
        <taxon>Dinophyceae</taxon>
        <taxon>Prorocentrales</taxon>
        <taxon>Prorocentraceae</taxon>
        <taxon>Prorocentrum</taxon>
    </lineage>
</organism>
<sequence>NLRTSRRPPKSTEETPGQTQTEAACAAEVQSLDEAFANETKPTDAALAERQQRQGGQSRAARQAGTSGRRGGEGASGGEALDPPLAAGQLGQEDAARAGAGPAPRTAG</sequence>
<evidence type="ECO:0000313" key="2">
    <source>
        <dbReference type="EMBL" id="CAK0839930.1"/>
    </source>
</evidence>
<dbReference type="EMBL" id="CAUYUJ010014334">
    <property type="protein sequence ID" value="CAK0839930.1"/>
    <property type="molecule type" value="Genomic_DNA"/>
</dbReference>